<keyword evidence="2" id="KW-1185">Reference proteome</keyword>
<name>A0A9P1N131_9PELO</name>
<comment type="caution">
    <text evidence="1">The sequence shown here is derived from an EMBL/GenBank/DDBJ whole genome shotgun (WGS) entry which is preliminary data.</text>
</comment>
<dbReference type="Proteomes" id="UP001152747">
    <property type="component" value="Unassembled WGS sequence"/>
</dbReference>
<evidence type="ECO:0000313" key="2">
    <source>
        <dbReference type="Proteomes" id="UP001152747"/>
    </source>
</evidence>
<sequence>MLVLIFSLFGVVMGCNVRPMDFKCDDGWTPVQRKVGGGCVKILQIKEFVNGCILRGGGLSTVRSLEELKIYVNLLKNSGLKIARILAYASAECKCNDIACPITETCNPPSVWSGYGIPIEVLEKVELYYLNENKYGTSILITTENESGLTDNHEGYETSPVVCVTNAS</sequence>
<dbReference type="EMBL" id="CANHGI010000004">
    <property type="protein sequence ID" value="CAI5447082.1"/>
    <property type="molecule type" value="Genomic_DNA"/>
</dbReference>
<accession>A0A9P1N131</accession>
<protein>
    <submittedName>
        <fullName evidence="1">Uncharacterized protein</fullName>
    </submittedName>
</protein>
<gene>
    <name evidence="1" type="ORF">CAMP_LOCUS9719</name>
</gene>
<proteinExistence type="predicted"/>
<reference evidence="1" key="1">
    <citation type="submission" date="2022-11" db="EMBL/GenBank/DDBJ databases">
        <authorList>
            <person name="Kikuchi T."/>
        </authorList>
    </citation>
    <scope>NUCLEOTIDE SEQUENCE</scope>
    <source>
        <strain evidence="1">PS1010</strain>
    </source>
</reference>
<organism evidence="1 2">
    <name type="scientific">Caenorhabditis angaria</name>
    <dbReference type="NCBI Taxonomy" id="860376"/>
    <lineage>
        <taxon>Eukaryota</taxon>
        <taxon>Metazoa</taxon>
        <taxon>Ecdysozoa</taxon>
        <taxon>Nematoda</taxon>
        <taxon>Chromadorea</taxon>
        <taxon>Rhabditida</taxon>
        <taxon>Rhabditina</taxon>
        <taxon>Rhabditomorpha</taxon>
        <taxon>Rhabditoidea</taxon>
        <taxon>Rhabditidae</taxon>
        <taxon>Peloderinae</taxon>
        <taxon>Caenorhabditis</taxon>
    </lineage>
</organism>
<dbReference type="AlphaFoldDB" id="A0A9P1N131"/>
<evidence type="ECO:0000313" key="1">
    <source>
        <dbReference type="EMBL" id="CAI5447082.1"/>
    </source>
</evidence>